<comment type="caution">
    <text evidence="1">The sequence shown here is derived from an EMBL/GenBank/DDBJ whole genome shotgun (WGS) entry which is preliminary data.</text>
</comment>
<gene>
    <name evidence="1" type="ORF">ACFWR3_35985</name>
</gene>
<dbReference type="EMBL" id="JBHXPM010000058">
    <property type="protein sequence ID" value="MFD3961471.1"/>
    <property type="molecule type" value="Genomic_DNA"/>
</dbReference>
<evidence type="ECO:0000313" key="1">
    <source>
        <dbReference type="EMBL" id="MFD3961471.1"/>
    </source>
</evidence>
<keyword evidence="2" id="KW-1185">Reference proteome</keyword>
<dbReference type="RefSeq" id="WP_167372489.1">
    <property type="nucleotide sequence ID" value="NZ_JBHVRE010000022.1"/>
</dbReference>
<protein>
    <submittedName>
        <fullName evidence="1">Uncharacterized protein</fullName>
    </submittedName>
</protein>
<proteinExistence type="predicted"/>
<sequence>MASLARPASDLGGLAPCVCVPERLSVAALLAEEWGWLLYTFGLISSHGQEPP</sequence>
<dbReference type="Proteomes" id="UP001598300">
    <property type="component" value="Unassembled WGS sequence"/>
</dbReference>
<reference evidence="1 2" key="1">
    <citation type="submission" date="2024-09" db="EMBL/GenBank/DDBJ databases">
        <title>The Natural Products Discovery Center: Release of the First 8490 Sequenced Strains for Exploring Actinobacteria Biosynthetic Diversity.</title>
        <authorList>
            <person name="Kalkreuter E."/>
            <person name="Kautsar S.A."/>
            <person name="Yang D."/>
            <person name="Bader C.D."/>
            <person name="Teijaro C.N."/>
            <person name="Fluegel L."/>
            <person name="Davis C.M."/>
            <person name="Simpson J.R."/>
            <person name="Lauterbach L."/>
            <person name="Steele A.D."/>
            <person name="Gui C."/>
            <person name="Meng S."/>
            <person name="Li G."/>
            <person name="Viehrig K."/>
            <person name="Ye F."/>
            <person name="Su P."/>
            <person name="Kiefer A.F."/>
            <person name="Nichols A."/>
            <person name="Cepeda A.J."/>
            <person name="Yan W."/>
            <person name="Fan B."/>
            <person name="Jiang Y."/>
            <person name="Adhikari A."/>
            <person name="Zheng C.-J."/>
            <person name="Schuster L."/>
            <person name="Cowan T.M."/>
            <person name="Smanski M.J."/>
            <person name="Chevrette M.G."/>
            <person name="De Carvalho L.P.S."/>
            <person name="Shen B."/>
        </authorList>
    </citation>
    <scope>NUCLEOTIDE SEQUENCE [LARGE SCALE GENOMIC DNA]</scope>
    <source>
        <strain evidence="1 2">NPDC058584</strain>
    </source>
</reference>
<evidence type="ECO:0000313" key="2">
    <source>
        <dbReference type="Proteomes" id="UP001598300"/>
    </source>
</evidence>
<name>A0ABW6E5V8_9ACTN</name>
<organism evidence="1 2">
    <name type="scientific">Streptomyces bacillaris</name>
    <dbReference type="NCBI Taxonomy" id="68179"/>
    <lineage>
        <taxon>Bacteria</taxon>
        <taxon>Bacillati</taxon>
        <taxon>Actinomycetota</taxon>
        <taxon>Actinomycetes</taxon>
        <taxon>Kitasatosporales</taxon>
        <taxon>Streptomycetaceae</taxon>
        <taxon>Streptomyces</taxon>
    </lineage>
</organism>
<accession>A0ABW6E5V8</accession>